<feature type="domain" description="CHY-type" evidence="7">
    <location>
        <begin position="202"/>
        <end position="269"/>
    </location>
</feature>
<feature type="domain" description="RING-type" evidence="6">
    <location>
        <begin position="338"/>
        <end position="380"/>
    </location>
</feature>
<dbReference type="SUPFAM" id="SSF57850">
    <property type="entry name" value="RING/U-box"/>
    <property type="match status" value="1"/>
</dbReference>
<name>A0A507AKA9_9PEZI</name>
<feature type="compositionally biased region" description="Basic and acidic residues" evidence="5">
    <location>
        <begin position="552"/>
        <end position="569"/>
    </location>
</feature>
<evidence type="ECO:0000256" key="2">
    <source>
        <dbReference type="ARBA" id="ARBA00022771"/>
    </source>
</evidence>
<dbReference type="GO" id="GO:0008270">
    <property type="term" value="F:zinc ion binding"/>
    <property type="evidence" value="ECO:0007669"/>
    <property type="project" value="UniProtKB-KW"/>
</dbReference>
<dbReference type="PANTHER" id="PTHR21319:SF0">
    <property type="entry name" value="AND RING FINGER DOMAIN PROTEIN, PUTATIVE (AFU_ORTHOLOGUE AFUA_1G08900)-RELATED"/>
    <property type="match status" value="1"/>
</dbReference>
<feature type="region of interest" description="Disordered" evidence="5">
    <location>
        <begin position="1"/>
        <end position="36"/>
    </location>
</feature>
<keyword evidence="10" id="KW-1185">Reference proteome</keyword>
<evidence type="ECO:0000313" key="10">
    <source>
        <dbReference type="Proteomes" id="UP000319257"/>
    </source>
</evidence>
<organism evidence="9 10">
    <name type="scientific">Thyridium curvatum</name>
    <dbReference type="NCBI Taxonomy" id="1093900"/>
    <lineage>
        <taxon>Eukaryota</taxon>
        <taxon>Fungi</taxon>
        <taxon>Dikarya</taxon>
        <taxon>Ascomycota</taxon>
        <taxon>Pezizomycotina</taxon>
        <taxon>Sordariomycetes</taxon>
        <taxon>Sordariomycetidae</taxon>
        <taxon>Thyridiales</taxon>
        <taxon>Thyridiaceae</taxon>
        <taxon>Thyridium</taxon>
    </lineage>
</organism>
<dbReference type="Gene3D" id="2.20.28.10">
    <property type="match status" value="1"/>
</dbReference>
<evidence type="ECO:0000259" key="7">
    <source>
        <dbReference type="PROSITE" id="PS51266"/>
    </source>
</evidence>
<dbReference type="PANTHER" id="PTHR21319">
    <property type="entry name" value="RING FINGER AND CHY ZINC FINGER DOMAIN-CONTAINING PROTEIN 1"/>
    <property type="match status" value="1"/>
</dbReference>
<keyword evidence="3" id="KW-0862">Zinc</keyword>
<dbReference type="InParanoid" id="A0A507AKA9"/>
<dbReference type="InterPro" id="IPR039512">
    <property type="entry name" value="RCHY1_zinc-ribbon"/>
</dbReference>
<dbReference type="PROSITE" id="PS51270">
    <property type="entry name" value="ZF_CTCHY"/>
    <property type="match status" value="1"/>
</dbReference>
<dbReference type="RefSeq" id="XP_030989554.1">
    <property type="nucleotide sequence ID" value="XM_031133034.1"/>
</dbReference>
<evidence type="ECO:0000313" key="9">
    <source>
        <dbReference type="EMBL" id="TPX07843.1"/>
    </source>
</evidence>
<evidence type="ECO:0000256" key="5">
    <source>
        <dbReference type="SAM" id="MobiDB-lite"/>
    </source>
</evidence>
<dbReference type="OrthoDB" id="411372at2759"/>
<dbReference type="GO" id="GO:0061630">
    <property type="term" value="F:ubiquitin protein ligase activity"/>
    <property type="evidence" value="ECO:0007669"/>
    <property type="project" value="TreeGrafter"/>
</dbReference>
<dbReference type="Pfam" id="PF05495">
    <property type="entry name" value="zf-CHY"/>
    <property type="match status" value="1"/>
</dbReference>
<dbReference type="InterPro" id="IPR037274">
    <property type="entry name" value="Znf_CHY_sf"/>
</dbReference>
<dbReference type="InterPro" id="IPR017921">
    <property type="entry name" value="Znf_CTCHY"/>
</dbReference>
<dbReference type="SMART" id="SM00184">
    <property type="entry name" value="RING"/>
    <property type="match status" value="1"/>
</dbReference>
<protein>
    <recommendedName>
        <fullName evidence="11">Zf-CHY-domain-containing protein</fullName>
    </recommendedName>
</protein>
<gene>
    <name evidence="9" type="ORF">E0L32_010418</name>
</gene>
<accession>A0A507AKA9</accession>
<dbReference type="AlphaFoldDB" id="A0A507AKA9"/>
<evidence type="ECO:0000259" key="8">
    <source>
        <dbReference type="PROSITE" id="PS51270"/>
    </source>
</evidence>
<dbReference type="GeneID" id="41977865"/>
<keyword evidence="2 4" id="KW-0863">Zinc-finger</keyword>
<dbReference type="InterPro" id="IPR037275">
    <property type="entry name" value="Znf_CTCHY_sf"/>
</dbReference>
<dbReference type="PROSITE" id="PS50089">
    <property type="entry name" value="ZF_RING_2"/>
    <property type="match status" value="1"/>
</dbReference>
<feature type="compositionally biased region" description="Acidic residues" evidence="5">
    <location>
        <begin position="570"/>
        <end position="598"/>
    </location>
</feature>
<dbReference type="SUPFAM" id="SSF161245">
    <property type="entry name" value="Zinc hairpin stack"/>
    <property type="match status" value="1"/>
</dbReference>
<dbReference type="GO" id="GO:0005634">
    <property type="term" value="C:nucleus"/>
    <property type="evidence" value="ECO:0007669"/>
    <property type="project" value="TreeGrafter"/>
</dbReference>
<evidence type="ECO:0000256" key="3">
    <source>
        <dbReference type="ARBA" id="ARBA00022833"/>
    </source>
</evidence>
<dbReference type="SUPFAM" id="SSF161219">
    <property type="entry name" value="CHY zinc finger-like"/>
    <property type="match status" value="1"/>
</dbReference>
<dbReference type="CDD" id="cd16464">
    <property type="entry name" value="RING-H2_Pirh2-like"/>
    <property type="match status" value="1"/>
</dbReference>
<dbReference type="InterPro" id="IPR001841">
    <property type="entry name" value="Znf_RING"/>
</dbReference>
<dbReference type="Gene3D" id="3.30.40.10">
    <property type="entry name" value="Zinc/RING finger domain, C3HC4 (zinc finger)"/>
    <property type="match status" value="1"/>
</dbReference>
<dbReference type="InterPro" id="IPR008913">
    <property type="entry name" value="Znf_CHY"/>
</dbReference>
<keyword evidence="1" id="KW-0479">Metal-binding</keyword>
<proteinExistence type="predicted"/>
<feature type="region of interest" description="Disordered" evidence="5">
    <location>
        <begin position="123"/>
        <end position="145"/>
    </location>
</feature>
<dbReference type="GO" id="GO:0016567">
    <property type="term" value="P:protein ubiquitination"/>
    <property type="evidence" value="ECO:0007669"/>
    <property type="project" value="TreeGrafter"/>
</dbReference>
<dbReference type="Proteomes" id="UP000319257">
    <property type="component" value="Unassembled WGS sequence"/>
</dbReference>
<dbReference type="PROSITE" id="PS51266">
    <property type="entry name" value="ZF_CHY"/>
    <property type="match status" value="1"/>
</dbReference>
<evidence type="ECO:0000256" key="4">
    <source>
        <dbReference type="PROSITE-ProRule" id="PRU00601"/>
    </source>
</evidence>
<dbReference type="Pfam" id="PF13639">
    <property type="entry name" value="zf-RING_2"/>
    <property type="match status" value="1"/>
</dbReference>
<dbReference type="Pfam" id="PF14599">
    <property type="entry name" value="zinc_ribbon_6"/>
    <property type="match status" value="1"/>
</dbReference>
<reference evidence="9 10" key="1">
    <citation type="submission" date="2019-06" db="EMBL/GenBank/DDBJ databases">
        <title>Draft genome sequence of the filamentous fungus Phialemoniopsis curvata isolated from diesel fuel.</title>
        <authorList>
            <person name="Varaljay V.A."/>
            <person name="Lyon W.J."/>
            <person name="Crouch A.L."/>
            <person name="Drake C.E."/>
            <person name="Hollomon J.M."/>
            <person name="Nadeau L.J."/>
            <person name="Nunn H.S."/>
            <person name="Stevenson B.S."/>
            <person name="Bojanowski C.L."/>
            <person name="Crookes-Goodson W.J."/>
        </authorList>
    </citation>
    <scope>NUCLEOTIDE SEQUENCE [LARGE SCALE GENOMIC DNA]</scope>
    <source>
        <strain evidence="9 10">D216</strain>
    </source>
</reference>
<feature type="region of interest" description="Disordered" evidence="5">
    <location>
        <begin position="490"/>
        <end position="604"/>
    </location>
</feature>
<dbReference type="InterPro" id="IPR013083">
    <property type="entry name" value="Znf_RING/FYVE/PHD"/>
</dbReference>
<evidence type="ECO:0000259" key="6">
    <source>
        <dbReference type="PROSITE" id="PS50089"/>
    </source>
</evidence>
<evidence type="ECO:0000256" key="1">
    <source>
        <dbReference type="ARBA" id="ARBA00022723"/>
    </source>
</evidence>
<evidence type="ECO:0008006" key="11">
    <source>
        <dbReference type="Google" id="ProtNLM"/>
    </source>
</evidence>
<comment type="caution">
    <text evidence="9">The sequence shown here is derived from an EMBL/GenBank/DDBJ whole genome shotgun (WGS) entry which is preliminary data.</text>
</comment>
<dbReference type="STRING" id="1093900.A0A507AKA9"/>
<dbReference type="EMBL" id="SKBQ01000084">
    <property type="protein sequence ID" value="TPX07843.1"/>
    <property type="molecule type" value="Genomic_DNA"/>
</dbReference>
<feature type="domain" description="CTCHY-type" evidence="8">
    <location>
        <begin position="271"/>
        <end position="337"/>
    </location>
</feature>
<dbReference type="GO" id="GO:0006511">
    <property type="term" value="P:ubiquitin-dependent protein catabolic process"/>
    <property type="evidence" value="ECO:0007669"/>
    <property type="project" value="TreeGrafter"/>
</dbReference>
<sequence>MARHTRVASLYLTASPERRDGLSSDVPMSTSAPPARPVATMAAMRSVTIAGDVVPDRLGTPEDDTQLLSSSLPRSMYGMAELPEDDGMKALRRRILEVQSQQLVPEEKARLIHGLLMEGYNKSQAGSNAHLPPRSETPSSPTVFEKVTPTRPLESLRFWHSALGEGSAAQRFTLTEEDLRPTYVPLTGKSVDYLGNSLDLEEGTKLLGCEHYRRNVKLQCFTCSRWYTCRLCHNEAEDHVLPRRETRNMLCMLCGHAQKASDVCVKCGESAACYYCGICKLWNDDPGKSIYHCNDCGICRVGEGLGKDFFHCKKCGSCIAIALETSHRCREGLMDCDCPICGEYLFTSHKMVLSMKCGHMIHSDCHKQYIQTAYKCPICSKSVQNMESQFRRLDKHLEEQPMPPEWQQTRAVILCNDCEAKTTTKYHWGGLKCEVCLSYNTVQMQLVNAPKGAAEAAEGDNTSSGDASLQATNAANDTRARVVRDGPSLPHQHVSHRPGGSLGSHVDFQGLPSDISPERFARSLSPTATNGFPEHMLTTDESDGEGSILDFWGRDEHRSMTSAENVDHGDSDEETDSDECEDDLEEEEDDDDDEEEEIMLFGHR</sequence>